<feature type="region of interest" description="Disordered" evidence="1">
    <location>
        <begin position="499"/>
        <end position="533"/>
    </location>
</feature>
<dbReference type="KEGG" id="buy:D8S85_20250"/>
<dbReference type="InterPro" id="IPR052934">
    <property type="entry name" value="Methyl-DNA_Rec/Restrict_Enz"/>
</dbReference>
<accession>A0A3S9VYQ5</accession>
<dbReference type="InterPro" id="IPR027417">
    <property type="entry name" value="P-loop_NTPase"/>
</dbReference>
<sequence>MRKDAARAFVEKQWHEWDGGNDFFRTPYQLAAQLGLYYEDDTMFYPRFDHILSIDEARRYIEGWIRRYYIPNPYTGSIHYDGQPIVLNSQLYQAALSGESKLDEFFRSHLNIDLGNKDILTNILNNFSDIKVENGRFSIKKEAIVGVLISQNKSDDKKAFFDTFNDIQIGELKVNSADNLSRQIIYYGAPGTGKSHKIKKQLDGISKENIFRTTFHPDSDYSTFVGAYKPTMKKQYRYEGKVKASYYEDDDLANAKKGDPVVEKAIEYNFIPQVFLNAYIRAYKTDENVYLIIEEINRGNCAQIFGDLFQLLDRDENGKSEYTIKADADLRTFLEDNLGCDNPGIKDGELCLPSNLYIYATMNTSDQSLFPIDSAFKRRWDWEYEPIKNKNTDWVIDIDGLKYRWSDFQKEVNARILNNTGSEDKMLGDYFVNPPAKIISYNLFRNKILFYLWNDVCKDGDADIFPTDADFSFSKLYNEDSKQLIVSIMEKLHLEPIDGTVSENKEDGSDISEDNDSNSSSVRYSINGEETDEKGKTWGKGALVKRAVEIFCQNNPDLSAKDIRDRWISVGFKIPHIVETEDDKKKRLNGSVDKTGRERCKPIKLTNEEFVYVSTEVGSDKVYNNFEDFLSRIKSRPEWGIEIKEL</sequence>
<dbReference type="PANTHER" id="PTHR37291">
    <property type="entry name" value="5-METHYLCYTOSINE-SPECIFIC RESTRICTION ENZYME B"/>
    <property type="match status" value="1"/>
</dbReference>
<name>A0A3S9VYQ5_9BACT</name>
<dbReference type="GO" id="GO:0016887">
    <property type="term" value="F:ATP hydrolysis activity"/>
    <property type="evidence" value="ECO:0007669"/>
    <property type="project" value="InterPro"/>
</dbReference>
<evidence type="ECO:0000259" key="2">
    <source>
        <dbReference type="Pfam" id="PF07728"/>
    </source>
</evidence>
<dbReference type="GO" id="GO:0005524">
    <property type="term" value="F:ATP binding"/>
    <property type="evidence" value="ECO:0007669"/>
    <property type="project" value="InterPro"/>
</dbReference>
<evidence type="ECO:0000256" key="1">
    <source>
        <dbReference type="SAM" id="MobiDB-lite"/>
    </source>
</evidence>
<dbReference type="REBASE" id="292862">
    <property type="entry name" value="BspH184ORF20255P"/>
</dbReference>
<dbReference type="Pfam" id="PF07728">
    <property type="entry name" value="AAA_5"/>
    <property type="match status" value="1"/>
</dbReference>
<organism evidence="3 4">
    <name type="scientific">Butyricimonas faecalis</name>
    <dbReference type="NCBI Taxonomy" id="2093856"/>
    <lineage>
        <taxon>Bacteria</taxon>
        <taxon>Pseudomonadati</taxon>
        <taxon>Bacteroidota</taxon>
        <taxon>Bacteroidia</taxon>
        <taxon>Bacteroidales</taxon>
        <taxon>Odoribacteraceae</taxon>
        <taxon>Butyricimonas</taxon>
    </lineage>
</organism>
<dbReference type="EMBL" id="CP032819">
    <property type="protein sequence ID" value="AZS31652.1"/>
    <property type="molecule type" value="Genomic_DNA"/>
</dbReference>
<dbReference type="Gene3D" id="3.40.50.300">
    <property type="entry name" value="P-loop containing nucleotide triphosphate hydrolases"/>
    <property type="match status" value="1"/>
</dbReference>
<feature type="domain" description="ATPase dynein-related AAA" evidence="2">
    <location>
        <begin position="185"/>
        <end position="379"/>
    </location>
</feature>
<dbReference type="OrthoDB" id="9781481at2"/>
<gene>
    <name evidence="3" type="ORF">D8S85_20250</name>
</gene>
<evidence type="ECO:0000313" key="4">
    <source>
        <dbReference type="Proteomes" id="UP000270673"/>
    </source>
</evidence>
<dbReference type="PANTHER" id="PTHR37291:SF1">
    <property type="entry name" value="TYPE IV METHYL-DIRECTED RESTRICTION ENZYME ECOKMCRB SUBUNIT"/>
    <property type="match status" value="1"/>
</dbReference>
<protein>
    <recommendedName>
        <fullName evidence="2">ATPase dynein-related AAA domain-containing protein</fullName>
    </recommendedName>
</protein>
<evidence type="ECO:0000313" key="3">
    <source>
        <dbReference type="EMBL" id="AZS31652.1"/>
    </source>
</evidence>
<proteinExistence type="predicted"/>
<keyword evidence="4" id="KW-1185">Reference proteome</keyword>
<dbReference type="InterPro" id="IPR011704">
    <property type="entry name" value="ATPase_dyneun-rel_AAA"/>
</dbReference>
<dbReference type="AlphaFoldDB" id="A0A3S9VYQ5"/>
<reference evidence="3 4" key="1">
    <citation type="submission" date="2018-10" db="EMBL/GenBank/DDBJ databases">
        <title>Butyricimonas faecalis sp. nov., isolated from human faeces and emended description of the genus Butyricimonas.</title>
        <authorList>
            <person name="Le Roy T."/>
            <person name="Van der Smissen P."/>
            <person name="Paquot A."/>
            <person name="Delzenne N."/>
            <person name="Muccioli G."/>
            <person name="Collet J.-F."/>
            <person name="Cani P.D."/>
        </authorList>
    </citation>
    <scope>NUCLEOTIDE SEQUENCE [LARGE SCALE GENOMIC DNA]</scope>
    <source>
        <strain evidence="3 4">H184</strain>
    </source>
</reference>
<dbReference type="Proteomes" id="UP000270673">
    <property type="component" value="Chromosome"/>
</dbReference>
<dbReference type="SUPFAM" id="SSF52540">
    <property type="entry name" value="P-loop containing nucleoside triphosphate hydrolases"/>
    <property type="match status" value="1"/>
</dbReference>